<keyword evidence="3" id="KW-1185">Reference proteome</keyword>
<name>A0A5S9ISR4_UABAM</name>
<sequence>MDEENEIQKLKEQIRKMQDHLEDHYLEQIARYKVIIREYEQDISMLKKEIYSLRENLPTKRHEQIERANPWHCVFCGALNPLPCNDYLCMHCQKIRPFMTLTSTLVKCGCCSKFNFALANFCEWCGDTIRTVENE</sequence>
<evidence type="ECO:0000313" key="2">
    <source>
        <dbReference type="EMBL" id="BBM86460.1"/>
    </source>
</evidence>
<proteinExistence type="predicted"/>
<protein>
    <submittedName>
        <fullName evidence="2">Uncharacterized protein</fullName>
    </submittedName>
</protein>
<accession>A0A5S9ISR4</accession>
<reference evidence="2 3" key="1">
    <citation type="submission" date="2019-08" db="EMBL/GenBank/DDBJ databases">
        <title>Complete genome sequence of Candidatus Uab amorphum.</title>
        <authorList>
            <person name="Shiratori T."/>
            <person name="Suzuki S."/>
            <person name="Kakizawa Y."/>
            <person name="Ishida K."/>
        </authorList>
    </citation>
    <scope>NUCLEOTIDE SEQUENCE [LARGE SCALE GENOMIC DNA]</scope>
    <source>
        <strain evidence="2 3">SRT547</strain>
    </source>
</reference>
<dbReference type="KEGG" id="uam:UABAM_04846"/>
<evidence type="ECO:0000256" key="1">
    <source>
        <dbReference type="SAM" id="Coils"/>
    </source>
</evidence>
<dbReference type="Proteomes" id="UP000326354">
    <property type="component" value="Chromosome"/>
</dbReference>
<evidence type="ECO:0000313" key="3">
    <source>
        <dbReference type="Proteomes" id="UP000326354"/>
    </source>
</evidence>
<gene>
    <name evidence="2" type="ORF">UABAM_04846</name>
</gene>
<dbReference type="RefSeq" id="WP_151970516.1">
    <property type="nucleotide sequence ID" value="NZ_AP019860.1"/>
</dbReference>
<dbReference type="OrthoDB" id="4243321at2"/>
<dbReference type="AlphaFoldDB" id="A0A5S9ISR4"/>
<dbReference type="EMBL" id="AP019860">
    <property type="protein sequence ID" value="BBM86460.1"/>
    <property type="molecule type" value="Genomic_DNA"/>
</dbReference>
<feature type="coiled-coil region" evidence="1">
    <location>
        <begin position="7"/>
        <end position="56"/>
    </location>
</feature>
<organism evidence="2 3">
    <name type="scientific">Uabimicrobium amorphum</name>
    <dbReference type="NCBI Taxonomy" id="2596890"/>
    <lineage>
        <taxon>Bacteria</taxon>
        <taxon>Pseudomonadati</taxon>
        <taxon>Planctomycetota</taxon>
        <taxon>Candidatus Uabimicrobiia</taxon>
        <taxon>Candidatus Uabimicrobiales</taxon>
        <taxon>Candidatus Uabimicrobiaceae</taxon>
        <taxon>Candidatus Uabimicrobium</taxon>
    </lineage>
</organism>
<keyword evidence="1" id="KW-0175">Coiled coil</keyword>